<proteinExistence type="predicted"/>
<dbReference type="AlphaFoldDB" id="A0A7W8DQR1"/>
<evidence type="ECO:0000313" key="1">
    <source>
        <dbReference type="EMBL" id="MBB5038166.1"/>
    </source>
</evidence>
<organism evidence="1 2">
    <name type="scientific">Prosthecobacter dejongeii</name>
    <dbReference type="NCBI Taxonomy" id="48465"/>
    <lineage>
        <taxon>Bacteria</taxon>
        <taxon>Pseudomonadati</taxon>
        <taxon>Verrucomicrobiota</taxon>
        <taxon>Verrucomicrobiia</taxon>
        <taxon>Verrucomicrobiales</taxon>
        <taxon>Verrucomicrobiaceae</taxon>
        <taxon>Prosthecobacter</taxon>
    </lineage>
</organism>
<comment type="caution">
    <text evidence="1">The sequence shown here is derived from an EMBL/GenBank/DDBJ whole genome shotgun (WGS) entry which is preliminary data.</text>
</comment>
<reference evidence="1 2" key="1">
    <citation type="submission" date="2020-08" db="EMBL/GenBank/DDBJ databases">
        <title>Genomic Encyclopedia of Type Strains, Phase IV (KMG-IV): sequencing the most valuable type-strain genomes for metagenomic binning, comparative biology and taxonomic classification.</title>
        <authorList>
            <person name="Goeker M."/>
        </authorList>
    </citation>
    <scope>NUCLEOTIDE SEQUENCE [LARGE SCALE GENOMIC DNA]</scope>
    <source>
        <strain evidence="1 2">DSM 12251</strain>
    </source>
</reference>
<protein>
    <submittedName>
        <fullName evidence="1">Uncharacterized protein</fullName>
    </submittedName>
</protein>
<dbReference type="RefSeq" id="WP_184208717.1">
    <property type="nucleotide sequence ID" value="NZ_JACHIF010000004.1"/>
</dbReference>
<dbReference type="EMBL" id="JACHIF010000004">
    <property type="protein sequence ID" value="MBB5038166.1"/>
    <property type="molecule type" value="Genomic_DNA"/>
</dbReference>
<name>A0A7W8DQR1_9BACT</name>
<evidence type="ECO:0000313" key="2">
    <source>
        <dbReference type="Proteomes" id="UP000534294"/>
    </source>
</evidence>
<gene>
    <name evidence="1" type="ORF">HNQ64_002424</name>
</gene>
<sequence length="365" mass="40782">MSTHTLQLIGLKGSNSVGYLAALGTLRLLAHHHPDWKPKLSWDLRTEKARLHTSHPLTKAELVESLHTALIGGPTDPSAGLTARELLRTRIEQIEVSLKQAEKDKSLTKTDLKDRKVAFNSEITKLRVRWLEHAAPHLNYGPDTKFKAPEWRAWELQAQATAHEQSFHAATLAALCSSACEDDEGLAEDTAFRTVRGAGHQHFLGIMANQLLSLAPEHITKTLFAPWVYDDPTESLSLRLDPLDDVRYALRWRNPSGDPERKKQGGMIGANALAVTGLALHPVHPRQSGLRTTGFTDIDKATTWTWPLWDIPIDIATTRSLIALAESQEDKPDHCQLSPRGVFRLYRCERFTQGKFRNFTPATAV</sequence>
<dbReference type="Proteomes" id="UP000534294">
    <property type="component" value="Unassembled WGS sequence"/>
</dbReference>
<accession>A0A7W8DQR1</accession>
<keyword evidence="2" id="KW-1185">Reference proteome</keyword>